<dbReference type="PANTHER" id="PTHR11496:SF102">
    <property type="entry name" value="ALCOHOL DEHYDROGENASE 4"/>
    <property type="match status" value="1"/>
</dbReference>
<dbReference type="PANTHER" id="PTHR11496">
    <property type="entry name" value="ALCOHOL DEHYDROGENASE"/>
    <property type="match status" value="1"/>
</dbReference>
<proteinExistence type="inferred from homology"/>
<comment type="similarity">
    <text evidence="1">Belongs to the iron-containing alcohol dehydrogenase family.</text>
</comment>
<organism evidence="5 6">
    <name type="scientific">Sulfitobacter litoralis</name>
    <dbReference type="NCBI Taxonomy" id="335975"/>
    <lineage>
        <taxon>Bacteria</taxon>
        <taxon>Pseudomonadati</taxon>
        <taxon>Pseudomonadota</taxon>
        <taxon>Alphaproteobacteria</taxon>
        <taxon>Rhodobacterales</taxon>
        <taxon>Roseobacteraceae</taxon>
        <taxon>Sulfitobacter</taxon>
    </lineage>
</organism>
<dbReference type="SUPFAM" id="SSF56796">
    <property type="entry name" value="Dehydroquinate synthase-like"/>
    <property type="match status" value="1"/>
</dbReference>
<evidence type="ECO:0000313" key="6">
    <source>
        <dbReference type="Proteomes" id="UP000198646"/>
    </source>
</evidence>
<dbReference type="Proteomes" id="UP000198646">
    <property type="component" value="Unassembled WGS sequence"/>
</dbReference>
<dbReference type="EMBL" id="FNJD01000016">
    <property type="protein sequence ID" value="SDP43328.1"/>
    <property type="molecule type" value="Genomic_DNA"/>
</dbReference>
<evidence type="ECO:0000313" key="5">
    <source>
        <dbReference type="EMBL" id="SDP43328.1"/>
    </source>
</evidence>
<keyword evidence="2" id="KW-0560">Oxidoreductase</keyword>
<comment type="caution">
    <text evidence="5">The sequence shown here is derived from an EMBL/GenBank/DDBJ whole genome shotgun (WGS) entry which is preliminary data.</text>
</comment>
<evidence type="ECO:0008006" key="7">
    <source>
        <dbReference type="Google" id="ProtNLM"/>
    </source>
</evidence>
<feature type="domain" description="Alcohol dehydrogenase iron-type/glycerol dehydrogenase GldA" evidence="3">
    <location>
        <begin position="14"/>
        <end position="180"/>
    </location>
</feature>
<dbReference type="Gene3D" id="3.40.50.1970">
    <property type="match status" value="1"/>
</dbReference>
<evidence type="ECO:0000256" key="1">
    <source>
        <dbReference type="ARBA" id="ARBA00007358"/>
    </source>
</evidence>
<evidence type="ECO:0000259" key="4">
    <source>
        <dbReference type="Pfam" id="PF25137"/>
    </source>
</evidence>
<name>A0ABY0SMV4_9RHOB</name>
<keyword evidence="6" id="KW-1185">Reference proteome</keyword>
<reference evidence="5 6" key="1">
    <citation type="submission" date="2016-10" db="EMBL/GenBank/DDBJ databases">
        <authorList>
            <person name="Varghese N."/>
            <person name="Submissions S."/>
        </authorList>
    </citation>
    <scope>NUCLEOTIDE SEQUENCE [LARGE SCALE GENOMIC DNA]</scope>
    <source>
        <strain evidence="5 6">DSM 17584</strain>
    </source>
</reference>
<accession>A0ABY0SMV4</accession>
<sequence length="384" mass="39122">MALTAKPMFSFFSPQALHFGRGQAAQTAALAAGFGKRVLIVHGSNAARAAWLIEDCQAAGLSVVSEGCGAEPSLPALEAALGRIGADQPDVLIAVGGGSVIDFAKALAALIPCAKAPLEYLEGVGGGKPLDTAPLPMIALPTTAGTGAEVTKNAVIAVPEHGVKVSLRDARMIPNIAIVDAALMQGAPRHVTLAAGLDAVTQVIEPYLSVKATPMTDALCQAAIPKGLAALRAIVEQDAADAWDDMAWVSTCGGLALANAGLGAVHGFAGVIGGQTGAPHGEICGALLPAVLASHVEKAKAGTQVHTRLMWILDLIDTAFEVETGAGLSALRNWSRDMGLRDLVQMGLDPDDHAQVAQLSAGASSMKGTPFSLTHEDLIAILRA</sequence>
<dbReference type="InterPro" id="IPR056798">
    <property type="entry name" value="ADH_Fe_C"/>
</dbReference>
<dbReference type="InterPro" id="IPR039697">
    <property type="entry name" value="Alcohol_dehydrogenase_Fe"/>
</dbReference>
<dbReference type="InterPro" id="IPR001670">
    <property type="entry name" value="ADH_Fe/GldA"/>
</dbReference>
<dbReference type="Pfam" id="PF00465">
    <property type="entry name" value="Fe-ADH"/>
    <property type="match status" value="1"/>
</dbReference>
<evidence type="ECO:0000259" key="3">
    <source>
        <dbReference type="Pfam" id="PF00465"/>
    </source>
</evidence>
<dbReference type="Gene3D" id="1.20.1090.10">
    <property type="entry name" value="Dehydroquinate synthase-like - alpha domain"/>
    <property type="match status" value="1"/>
</dbReference>
<gene>
    <name evidence="5" type="ORF">SAMN04488512_11637</name>
</gene>
<dbReference type="Pfam" id="PF25137">
    <property type="entry name" value="ADH_Fe_C"/>
    <property type="match status" value="1"/>
</dbReference>
<feature type="domain" description="Fe-containing alcohol dehydrogenase-like C-terminal" evidence="4">
    <location>
        <begin position="192"/>
        <end position="384"/>
    </location>
</feature>
<dbReference type="CDD" id="cd08183">
    <property type="entry name" value="Fe-ADH-like"/>
    <property type="match status" value="1"/>
</dbReference>
<protein>
    <recommendedName>
        <fullName evidence="7">Alcohol dehydrogenase iron-type/glycerol dehydrogenase GldA domain-containing protein</fullName>
    </recommendedName>
</protein>
<evidence type="ECO:0000256" key="2">
    <source>
        <dbReference type="ARBA" id="ARBA00023002"/>
    </source>
</evidence>